<dbReference type="InterPro" id="IPR001242">
    <property type="entry name" value="Condensation_dom"/>
</dbReference>
<feature type="domain" description="Thioesterase" evidence="3">
    <location>
        <begin position="170"/>
        <end position="368"/>
    </location>
</feature>
<dbReference type="InterPro" id="IPR029058">
    <property type="entry name" value="AB_hydrolase_fold"/>
</dbReference>
<dbReference type="SUPFAM" id="SSF52777">
    <property type="entry name" value="CoA-dependent acyltransferases"/>
    <property type="match status" value="1"/>
</dbReference>
<dbReference type="Pfam" id="PF00668">
    <property type="entry name" value="Condensation"/>
    <property type="match status" value="1"/>
</dbReference>
<dbReference type="Gene3D" id="3.40.50.1820">
    <property type="entry name" value="alpha/beta hydrolase"/>
    <property type="match status" value="1"/>
</dbReference>
<dbReference type="WBParaSite" id="PSAMB.scaffold4280size15129.g23877.t1">
    <property type="protein sequence ID" value="PSAMB.scaffold4280size15129.g23877.t1"/>
    <property type="gene ID" value="PSAMB.scaffold4280size15129.g23877"/>
</dbReference>
<dbReference type="SUPFAM" id="SSF53474">
    <property type="entry name" value="alpha/beta-Hydrolases"/>
    <property type="match status" value="1"/>
</dbReference>
<evidence type="ECO:0000313" key="4">
    <source>
        <dbReference type="Proteomes" id="UP000887566"/>
    </source>
</evidence>
<organism evidence="4 5">
    <name type="scientific">Plectus sambesii</name>
    <dbReference type="NCBI Taxonomy" id="2011161"/>
    <lineage>
        <taxon>Eukaryota</taxon>
        <taxon>Metazoa</taxon>
        <taxon>Ecdysozoa</taxon>
        <taxon>Nematoda</taxon>
        <taxon>Chromadorea</taxon>
        <taxon>Plectida</taxon>
        <taxon>Plectina</taxon>
        <taxon>Plectoidea</taxon>
        <taxon>Plectidae</taxon>
        <taxon>Plectus</taxon>
    </lineage>
</organism>
<sequence>MYPVELEIGDDLGSSISNIKECLRQVPNKGIGYGTIFGYLEKALPQVSFNYLGQFDQGTSATGFWSLVDVTGEYGLDRSASSEEANDNVIDVTGLCFNGHMCFNIASHLSLEETERFKAVFKMKLEQIIEHTLSFVHPQKDIKESTSTGMAVDHFEPYFEFHNPPGGAVLFILPPGEGGAESYFNNIVQQLTQFKLVLFNNYYLHLKSPQTSFEELAKFYISYVKQIQPKGPYNFLGWSFGGVLSLEISRQLVGAGEKIDNLIFIDSYFNVKKACSAINQADEVDIIDRINYFYSPKAADMKQLVSNTRNIVLFKAAKLNDTYRSDNQLLLFDYYMKSDFNNLDTLMDPQSIKLFHLADDTHASWVKNERQVTSMCNSISSKLKQAVGK</sequence>
<dbReference type="Proteomes" id="UP000887566">
    <property type="component" value="Unplaced"/>
</dbReference>
<proteinExistence type="predicted"/>
<dbReference type="Pfam" id="PF00975">
    <property type="entry name" value="Thioesterase"/>
    <property type="match status" value="1"/>
</dbReference>
<protein>
    <recommendedName>
        <fullName evidence="1">oleoyl-[acyl-carrier-protein] hydrolase</fullName>
        <ecNumber evidence="1">3.1.2.14</ecNumber>
    </recommendedName>
</protein>
<dbReference type="GO" id="GO:0016297">
    <property type="term" value="F:fatty acyl-[ACP] hydrolase activity"/>
    <property type="evidence" value="ECO:0007669"/>
    <property type="project" value="UniProtKB-EC"/>
</dbReference>
<evidence type="ECO:0000259" key="3">
    <source>
        <dbReference type="Pfam" id="PF00975"/>
    </source>
</evidence>
<keyword evidence="4" id="KW-1185">Reference proteome</keyword>
<dbReference type="EC" id="3.1.2.14" evidence="1"/>
<feature type="domain" description="Condensation" evidence="2">
    <location>
        <begin position="1"/>
        <end position="136"/>
    </location>
</feature>
<dbReference type="InterPro" id="IPR001031">
    <property type="entry name" value="Thioesterase"/>
</dbReference>
<accession>A0A914WMB5</accession>
<dbReference type="AlphaFoldDB" id="A0A914WMB5"/>
<evidence type="ECO:0000259" key="2">
    <source>
        <dbReference type="Pfam" id="PF00668"/>
    </source>
</evidence>
<evidence type="ECO:0000313" key="5">
    <source>
        <dbReference type="WBParaSite" id="PSAMB.scaffold4280size15129.g23877.t1"/>
    </source>
</evidence>
<dbReference type="Gene3D" id="3.30.559.30">
    <property type="entry name" value="Nonribosomal peptide synthetase, condensation domain"/>
    <property type="match status" value="1"/>
</dbReference>
<reference evidence="5" key="1">
    <citation type="submission" date="2022-11" db="UniProtKB">
        <authorList>
            <consortium name="WormBaseParasite"/>
        </authorList>
    </citation>
    <scope>IDENTIFICATION</scope>
</reference>
<name>A0A914WMB5_9BILA</name>
<evidence type="ECO:0000256" key="1">
    <source>
        <dbReference type="ARBA" id="ARBA00012480"/>
    </source>
</evidence>